<dbReference type="CDD" id="cd14686">
    <property type="entry name" value="bZIP"/>
    <property type="match status" value="1"/>
</dbReference>
<dbReference type="EMBL" id="JASMQC010000047">
    <property type="protein sequence ID" value="KAK1929552.1"/>
    <property type="molecule type" value="Genomic_DNA"/>
</dbReference>
<evidence type="ECO:0008006" key="4">
    <source>
        <dbReference type="Google" id="ProtNLM"/>
    </source>
</evidence>
<reference evidence="2" key="1">
    <citation type="submission" date="2023-08" db="EMBL/GenBank/DDBJ databases">
        <title>Reference Genome Resource for the Citrus Pathogen Phytophthora citrophthora.</title>
        <authorList>
            <person name="Moller H."/>
            <person name="Coetzee B."/>
            <person name="Rose L.J."/>
            <person name="Van Niekerk J.M."/>
        </authorList>
    </citation>
    <scope>NUCLEOTIDE SEQUENCE</scope>
    <source>
        <strain evidence="2">STE-U-9442</strain>
    </source>
</reference>
<gene>
    <name evidence="2" type="ORF">P3T76_014950</name>
</gene>
<dbReference type="AlphaFoldDB" id="A0AAD9G0A3"/>
<evidence type="ECO:0000313" key="2">
    <source>
        <dbReference type="EMBL" id="KAK1929552.1"/>
    </source>
</evidence>
<organism evidence="2 3">
    <name type="scientific">Phytophthora citrophthora</name>
    <dbReference type="NCBI Taxonomy" id="4793"/>
    <lineage>
        <taxon>Eukaryota</taxon>
        <taxon>Sar</taxon>
        <taxon>Stramenopiles</taxon>
        <taxon>Oomycota</taxon>
        <taxon>Peronosporomycetes</taxon>
        <taxon>Peronosporales</taxon>
        <taxon>Peronosporaceae</taxon>
        <taxon>Phytophthora</taxon>
    </lineage>
</organism>
<evidence type="ECO:0000313" key="3">
    <source>
        <dbReference type="Proteomes" id="UP001259832"/>
    </source>
</evidence>
<feature type="coiled-coil region" evidence="1">
    <location>
        <begin position="90"/>
        <end position="144"/>
    </location>
</feature>
<sequence length="444" mass="50066">MTEDEQVDAALLAEVTSLLAGCSGAAPTSDEQFSPASTSTTDELLLDSHSFLAETESLLSSIGSNDTRFEPINPTDDKKLCLEEKVGELLADEKRKVRNAQAAKRRLKYRQKLKGEKETLQQQETELSSELDRLQEKQEAARRNQVDNLSLGVWKAIATRQKERRIEAEQTQKQLRAAVVGRARMIHQLDSLLQFSGIGEKKNTLCAERSDAVQRADSVLFNNFIGELDAVYAQTNQIMHEAEFKLSSKLEYKPQRMSKDGVEYFDSADATEIPFDFQDTSRAMSLLMLSDPQTFEGNLTAQENRDTATIKYTVKCQLDQDRITKLLVHSAVRKYTEDGCLVFVWRALSEGQDELSGYQTDETGWLVVRPQTSSHPSTVLESFVRFIPMSIRPEANCKVDTDQFAELAAKSGEEEVNEMMRMLEKMLLGDHRASESPSTVEYDF</sequence>
<keyword evidence="1" id="KW-0175">Coiled coil</keyword>
<comment type="caution">
    <text evidence="2">The sequence shown here is derived from an EMBL/GenBank/DDBJ whole genome shotgun (WGS) entry which is preliminary data.</text>
</comment>
<keyword evidence="3" id="KW-1185">Reference proteome</keyword>
<evidence type="ECO:0000256" key="1">
    <source>
        <dbReference type="SAM" id="Coils"/>
    </source>
</evidence>
<proteinExistence type="predicted"/>
<accession>A0AAD9G0A3</accession>
<dbReference type="Proteomes" id="UP001259832">
    <property type="component" value="Unassembled WGS sequence"/>
</dbReference>
<name>A0AAD9G0A3_9STRA</name>
<protein>
    <recommendedName>
        <fullName evidence="4">BZIP domain-containing protein</fullName>
    </recommendedName>
</protein>